<comment type="catalytic activity">
    <reaction evidence="1">
        <text>ATP + protein L-histidine = ADP + protein N-phospho-L-histidine.</text>
        <dbReference type="EC" id="2.7.13.3"/>
    </reaction>
</comment>
<evidence type="ECO:0000256" key="1">
    <source>
        <dbReference type="ARBA" id="ARBA00000085"/>
    </source>
</evidence>
<dbReference type="PROSITE" id="PS50109">
    <property type="entry name" value="HIS_KIN"/>
    <property type="match status" value="1"/>
</dbReference>
<evidence type="ECO:0000256" key="5">
    <source>
        <dbReference type="SAM" id="Phobius"/>
    </source>
</evidence>
<dbReference type="GO" id="GO:0009927">
    <property type="term" value="F:histidine phosphotransfer kinase activity"/>
    <property type="evidence" value="ECO:0007669"/>
    <property type="project" value="TreeGrafter"/>
</dbReference>
<dbReference type="InterPro" id="IPR036890">
    <property type="entry name" value="HATPase_C_sf"/>
</dbReference>
<protein>
    <recommendedName>
        <fullName evidence="2">histidine kinase</fullName>
        <ecNumber evidence="2">2.7.13.3</ecNumber>
    </recommendedName>
</protein>
<dbReference type="SUPFAM" id="SSF47384">
    <property type="entry name" value="Homodimeric domain of signal transducing histidine kinase"/>
    <property type="match status" value="1"/>
</dbReference>
<keyword evidence="5" id="KW-1133">Transmembrane helix</keyword>
<keyword evidence="3" id="KW-0808">Transferase</keyword>
<feature type="non-terminal residue" evidence="7">
    <location>
        <position position="645"/>
    </location>
</feature>
<reference evidence="7" key="2">
    <citation type="journal article" date="2021" name="PeerJ">
        <title>Extensive microbial diversity within the chicken gut microbiome revealed by metagenomics and culture.</title>
        <authorList>
            <person name="Gilroy R."/>
            <person name="Ravi A."/>
            <person name="Getino M."/>
            <person name="Pursley I."/>
            <person name="Horton D.L."/>
            <person name="Alikhan N.F."/>
            <person name="Baker D."/>
            <person name="Gharbi K."/>
            <person name="Hall N."/>
            <person name="Watson M."/>
            <person name="Adriaenssens E.M."/>
            <person name="Foster-Nyarko E."/>
            <person name="Jarju S."/>
            <person name="Secka A."/>
            <person name="Antonio M."/>
            <person name="Oren A."/>
            <person name="Chaudhuri R.R."/>
            <person name="La Ragione R."/>
            <person name="Hildebrand F."/>
            <person name="Pallen M.J."/>
        </authorList>
    </citation>
    <scope>NUCLEOTIDE SEQUENCE</scope>
    <source>
        <strain evidence="7">17213</strain>
    </source>
</reference>
<evidence type="ECO:0000259" key="6">
    <source>
        <dbReference type="PROSITE" id="PS50109"/>
    </source>
</evidence>
<dbReference type="GO" id="GO:0005886">
    <property type="term" value="C:plasma membrane"/>
    <property type="evidence" value="ECO:0007669"/>
    <property type="project" value="TreeGrafter"/>
</dbReference>
<gene>
    <name evidence="7" type="ORF">IAB19_10755</name>
</gene>
<dbReference type="EC" id="2.7.13.3" evidence="2"/>
<dbReference type="Pfam" id="PF00512">
    <property type="entry name" value="HisKA"/>
    <property type="match status" value="1"/>
</dbReference>
<keyword evidence="5" id="KW-0812">Transmembrane</keyword>
<dbReference type="CDD" id="cd00082">
    <property type="entry name" value="HisKA"/>
    <property type="match status" value="1"/>
</dbReference>
<reference evidence="7" key="1">
    <citation type="submission" date="2020-10" db="EMBL/GenBank/DDBJ databases">
        <authorList>
            <person name="Gilroy R."/>
        </authorList>
    </citation>
    <scope>NUCLEOTIDE SEQUENCE</scope>
    <source>
        <strain evidence="7">17213</strain>
    </source>
</reference>
<dbReference type="Gene3D" id="3.30.565.10">
    <property type="entry name" value="Histidine kinase-like ATPase, C-terminal domain"/>
    <property type="match status" value="1"/>
</dbReference>
<evidence type="ECO:0000313" key="8">
    <source>
        <dbReference type="Proteomes" id="UP000823631"/>
    </source>
</evidence>
<dbReference type="SUPFAM" id="SSF55874">
    <property type="entry name" value="ATPase domain of HSP90 chaperone/DNA topoisomerase II/histidine kinase"/>
    <property type="match status" value="1"/>
</dbReference>
<evidence type="ECO:0000256" key="3">
    <source>
        <dbReference type="ARBA" id="ARBA00022679"/>
    </source>
</evidence>
<evidence type="ECO:0000313" key="7">
    <source>
        <dbReference type="EMBL" id="MBO8416849.1"/>
    </source>
</evidence>
<proteinExistence type="predicted"/>
<evidence type="ECO:0000256" key="4">
    <source>
        <dbReference type="ARBA" id="ARBA00022777"/>
    </source>
</evidence>
<dbReference type="GO" id="GO:0000155">
    <property type="term" value="F:phosphorelay sensor kinase activity"/>
    <property type="evidence" value="ECO:0007669"/>
    <property type="project" value="InterPro"/>
</dbReference>
<dbReference type="InterPro" id="IPR003661">
    <property type="entry name" value="HisK_dim/P_dom"/>
</dbReference>
<keyword evidence="4" id="KW-0418">Kinase</keyword>
<comment type="caution">
    <text evidence="7">The sequence shown here is derived from an EMBL/GenBank/DDBJ whole genome shotgun (WGS) entry which is preliminary data.</text>
</comment>
<dbReference type="SUPFAM" id="SSF103190">
    <property type="entry name" value="Sensory domain-like"/>
    <property type="match status" value="1"/>
</dbReference>
<dbReference type="InterPro" id="IPR005467">
    <property type="entry name" value="His_kinase_dom"/>
</dbReference>
<feature type="transmembrane region" description="Helical" evidence="5">
    <location>
        <begin position="21"/>
        <end position="44"/>
    </location>
</feature>
<evidence type="ECO:0000256" key="2">
    <source>
        <dbReference type="ARBA" id="ARBA00012438"/>
    </source>
</evidence>
<dbReference type="Gene3D" id="3.30.450.20">
    <property type="entry name" value="PAS domain"/>
    <property type="match status" value="2"/>
</dbReference>
<dbReference type="InterPro" id="IPR029151">
    <property type="entry name" value="Sensor-like_sf"/>
</dbReference>
<dbReference type="AlphaFoldDB" id="A0A9D9DDU3"/>
<sequence length="645" mass="74085">MQKGLNGILRLKQLLRSGRKMISTYGVALFLLFLAFSALSLYLLRANMLNASHDVGMQLTKRISISAAAKYQKEEDFIRFLADFAEELTVRLEKENAPKAQINQALTDFALSSEEKLRQALPGIKLHLFMIYKSEVVDHQFVEPKGYDLHSREWYQLTAAHPGRVMMSPPYTDLTTGKQITTAAITQPETELTLGCDIYLDQMLLSNMELSDLPEGYCAYILDNEGNVLYYQHNDGIKHSYEDIIASGDEIFQAVMHYQNQHKLKCSVDDPIADECFIFDEADSGPLFERAAYYCIHTGSSWHTIVTAPVDVILQDFHAVLSTFIGLLVLFICLELWMLKREYSFSQEIQSSSEALKVLGNSFRDIVRVNFRDGNYSLLKACPYFKELLHGTSSYTQFMAAMQTIIHPDHWPEFAREYSLKNLEHLAVNYIRDLGHDYQIIEEKNGRYVWFNVRILFDESLDVYESLISFKQVDAEKIKEIEEHQLLKDTLEMSRRNEIAKNTFFANMSHDMRTPLNGILGLCQLAEHKKGDAAELENIIRRINLTSGQLLLLVDDILEVSRPEMQQSLTPVPFDLRTFLTSNLDVFRVMAEQSQRSFAIKFDIRHSQVVGDCQKLRQVLNNLISNSFKYSNDGAHIECLIKEVY</sequence>
<dbReference type="PANTHER" id="PTHR43047:SF65">
    <property type="entry name" value="CHEY-HOMOLOGOUS RECEIVER DOMAIN AND PAS DOMAIN-CONTAINING PROTEIN"/>
    <property type="match status" value="1"/>
</dbReference>
<dbReference type="SMART" id="SM00388">
    <property type="entry name" value="HisKA"/>
    <property type="match status" value="1"/>
</dbReference>
<dbReference type="InterPro" id="IPR036097">
    <property type="entry name" value="HisK_dim/P_sf"/>
</dbReference>
<dbReference type="PANTHER" id="PTHR43047">
    <property type="entry name" value="TWO-COMPONENT HISTIDINE PROTEIN KINASE"/>
    <property type="match status" value="1"/>
</dbReference>
<keyword evidence="5" id="KW-0472">Membrane</keyword>
<feature type="domain" description="Histidine kinase" evidence="6">
    <location>
        <begin position="507"/>
        <end position="645"/>
    </location>
</feature>
<accession>A0A9D9DDU3</accession>
<dbReference type="EMBL" id="JADINH010000215">
    <property type="protein sequence ID" value="MBO8416849.1"/>
    <property type="molecule type" value="Genomic_DNA"/>
</dbReference>
<name>A0A9D9DDU3_9GAMM</name>
<dbReference type="Gene3D" id="1.10.287.130">
    <property type="match status" value="1"/>
</dbReference>
<organism evidence="7 8">
    <name type="scientific">Candidatus Avisuccinivibrio stercorigallinarum</name>
    <dbReference type="NCBI Taxonomy" id="2840704"/>
    <lineage>
        <taxon>Bacteria</taxon>
        <taxon>Pseudomonadati</taxon>
        <taxon>Pseudomonadota</taxon>
        <taxon>Gammaproteobacteria</taxon>
        <taxon>Aeromonadales</taxon>
        <taxon>Succinivibrionaceae</taxon>
        <taxon>Succinivibrionaceae incertae sedis</taxon>
        <taxon>Candidatus Avisuccinivibrio</taxon>
    </lineage>
</organism>
<dbReference type="Proteomes" id="UP000823631">
    <property type="component" value="Unassembled WGS sequence"/>
</dbReference>